<dbReference type="Gene3D" id="3.90.180.10">
    <property type="entry name" value="Medium-chain alcohol dehydrogenases, catalytic domain"/>
    <property type="match status" value="1"/>
</dbReference>
<feature type="compositionally biased region" description="Low complexity" evidence="10">
    <location>
        <begin position="388"/>
        <end position="400"/>
    </location>
</feature>
<keyword evidence="7" id="KW-0511">Multifunctional enzyme</keyword>
<dbReference type="Gene3D" id="1.10.1200.10">
    <property type="entry name" value="ACP-like"/>
    <property type="match status" value="1"/>
</dbReference>
<keyword evidence="8" id="KW-0012">Acyltransferase</keyword>
<feature type="domain" description="Carrier" evidence="11">
    <location>
        <begin position="2148"/>
        <end position="2226"/>
    </location>
</feature>
<dbReference type="Gene3D" id="3.30.70.3290">
    <property type="match status" value="1"/>
</dbReference>
<sequence>MPLQRDPAPPLAIIGMGMRLPGGISTAEEFWSLLIGKKDGRCRVPSSRYNVDAFYGDKTHQQNIATDHGYFLDVDIKGFDTSFFGVKRTELDVTDPQLRLLLEVVWECFESAGQSNFRGTNTGVFVGTFGEDWHNMLHKDSLMRSTYRVLSAGDYALSNMLSWEYDLSGPSMTLRTACSSSLSALHLACQAIYNGDCPMAIVAGSSIILDPAMTLDMSEAGVLSPTGSCKTFDAAADGFARGEAVNAVLIKPLEDAMRDGDPVKPNLGHGEGAAALTSIIKAILALENETIPPNINFITPNPKIPFQDYKLEVPIEPVPWPKNRPARISVSSFGIGGANGHVILDSAASFAVHRRAAVASGKSSGESHAPLQISDSSSDESSEKESLSDSTSIESSDGSLNNATARRCDKTLGMQDVGHTGEALSDSPANDVSELPFLFPISAGSEQSLSARVDDLKRYLEARPESIGDVAFTLGTRREHLRHRTFCIARPGTSVPLDFGSFGKVSGTASKDSAIAFVFTGQGAQWPGMGKSLIESLSGFLEDIRDMDRGLQQLKPAPEWTLEALLRGTDDARKDALNDAELAQPLCTALQIGLVNFLRLCGVTPGAVIGHSSGEIAAAYTAGAITMNEAITCAYLRGLAAKSQSRVGGMAAVGKGRKAVLPFLVDGVHIACENSPESVTISGDLDALERSLKAITDEDPEAFTRKLDVNVAYHSRPDVVFPVAGFIAMMGEAIRQFTDSDGYVLRHLMVKSALLMPQTDPVELMTTLKPLRLTGLTNSSRWYELSVSAFNGITWVESCIARGRPAEGGGGEDLGDRTTATTLPYLRKVPERYFYDRVQSQGLRYGPRFQLLKDISADVESHAAVATVRDDESEYEAPYAVHPTTIDCCLQLGVLANCQGIARKLTGLVLPVAIEDIFVHPGGPDLALEAAVDPSANTAEARAVATESNRTVLEIKNGRFMPFNAGDSEADVIHASRVQWLPDIDCHDQRGLIRRNDSKRDILIASERLAAACILQLFKVLRSLDVSPSGHLAKYAAWVERERDLIARGRRDSLVPESQRWTSMDEDSLQGVLDTLLEDVHAFGDPAASDVAVMVRRLALRERIEPLFKETSNPLELFLEDSGMRSFYDFAQQNVDIDPFIYLCAHANPTLKVLEIGGTRMYSQYVFTDLSSGFFGLAQDRLRQWGAVDYKVLDVEKDPEEQGFELGSFDLIVASNVLHATRSLQCSLKHVRSLLRPSGRLYLDELIAPMNIRLVNLLTGTLPGWWIGQDDGREDVPFVSVARWDEELRNAGFSGVDSVMMDDDAPHYICGHIISHALVPVIERHTVLFLYDNRKHEFACSLATEFEREGICVQWSRIGDHEEHAEGLDAISTIDLEGPYFDDISQEDFSTFMNYLSRLKGGLLWLTRSAQLGCKDPRYGIVTGLARTIRPEIGVDFWTAELDSLDSATTASVAAIYRKFHARPGLDAESKLDSEYAVKDGVVHIGRYHWSSTVKELQSQSSPDPKQLIIGRFGLIGSMHWVQNQPSDVADDEVEIEVRCVGLNFKDIMVAMGFVPESQDTLGIEATGVITRVGAAVGSLKVGARVCVLANGLLATRKVVPARLVLPIPHSLSFEEAVTLPVAYVTVLHAIMNLGQLARGQSILIHSAAGGVGQAAMHVSHMLGAEIYVTVGTEEKIQYLIDNHSIPRERIFNSRDTSFLDGIMQITNGRGVDMVLNSLSGDLLHASWQCVAKNGKMMEIGKRDILEHGHLDLDLFGGNRSFHGIDLRALWSEMPENLLRLLDQLSRLGMEQQLKPIRPIHTFPVEEISDAFRFMKKGQHIGKIVIQMPRDTESIPARVPHEPELLSSTSTYLLIGGLGGLGKEVTRWMVEKGARSFCFLSRSADDSGKHGGFFQELESQGCRITTVSGSVAEMSDTKRAIAAAPTPIVGVVQMSMVLRDHSLLQMSYDDWKAVQDPKVKGTWNLHEALAGVALDFFILFGSIVGVAGQPGQGNYASANSFLDSFMQYRHGLGLPCSVIDLGGMEGIGFLTTRPDKMNQYRNSGLYFLREEQLMEAVRIAISRSSPRDGLGPVGPRGALSAMSQLAVGMRSKRSLSDPRNTILFTRDIRFGLYINMNPVDQLDTVSRDEEMREFLKDVEENPEVLNKPDTLHRISMEIGRTLFKFLALPEEDLDIGMTLESIGVDSLVSIEIRNWWRRSIGLEVTVLEILNAGTIEGLGRLAISSLGEKYKLERGGSGTSPGEAATAAADTNS</sequence>
<dbReference type="InterPro" id="IPR013217">
    <property type="entry name" value="Methyltransf_12"/>
</dbReference>
<dbReference type="GO" id="GO:0044550">
    <property type="term" value="P:secondary metabolite biosynthetic process"/>
    <property type="evidence" value="ECO:0007669"/>
    <property type="project" value="TreeGrafter"/>
</dbReference>
<dbReference type="Pfam" id="PF00109">
    <property type="entry name" value="ketoacyl-synt"/>
    <property type="match status" value="1"/>
</dbReference>
<dbReference type="SUPFAM" id="SSF55048">
    <property type="entry name" value="Probable ACP-binding domain of malonyl-CoA ACP transacylase"/>
    <property type="match status" value="1"/>
</dbReference>
<dbReference type="GO" id="GO:0032259">
    <property type="term" value="P:methylation"/>
    <property type="evidence" value="ECO:0007669"/>
    <property type="project" value="UniProtKB-KW"/>
</dbReference>
<dbReference type="InterPro" id="IPR009081">
    <property type="entry name" value="PP-bd_ACP"/>
</dbReference>
<dbReference type="GO" id="GO:0008168">
    <property type="term" value="F:methyltransferase activity"/>
    <property type="evidence" value="ECO:0007669"/>
    <property type="project" value="UniProtKB-KW"/>
</dbReference>
<dbReference type="PROSITE" id="PS52004">
    <property type="entry name" value="KS3_2"/>
    <property type="match status" value="1"/>
</dbReference>
<dbReference type="Pfam" id="PF00698">
    <property type="entry name" value="Acyl_transf_1"/>
    <property type="match status" value="1"/>
</dbReference>
<keyword evidence="5" id="KW-0521">NADP</keyword>
<accession>A0A179GR07</accession>
<keyword evidence="1" id="KW-0596">Phosphopantetheine</keyword>
<dbReference type="SUPFAM" id="SSF53901">
    <property type="entry name" value="Thiolase-like"/>
    <property type="match status" value="2"/>
</dbReference>
<dbReference type="InterPro" id="IPR056501">
    <property type="entry name" value="NAD-bd_HRPKS_sdrA"/>
</dbReference>
<dbReference type="Pfam" id="PF02801">
    <property type="entry name" value="Ketoacyl-synt_C"/>
    <property type="match status" value="1"/>
</dbReference>
<dbReference type="InterPro" id="IPR057326">
    <property type="entry name" value="KR_dom"/>
</dbReference>
<keyword evidence="4" id="KW-0808">Transferase</keyword>
<dbReference type="SUPFAM" id="SSF50129">
    <property type="entry name" value="GroES-like"/>
    <property type="match status" value="1"/>
</dbReference>
<dbReference type="FunFam" id="3.40.50.720:FF:000209">
    <property type="entry name" value="Polyketide synthase Pks12"/>
    <property type="match status" value="1"/>
</dbReference>
<reference evidence="14 15" key="1">
    <citation type="submission" date="2016-01" db="EMBL/GenBank/DDBJ databases">
        <title>Biosynthesis of antibiotic leucinostatins and their inhibition on Phytophthora in bio-control Purpureocillium lilacinum.</title>
        <authorList>
            <person name="Wang G."/>
            <person name="Liu Z."/>
            <person name="Lin R."/>
            <person name="Li E."/>
            <person name="Mao Z."/>
            <person name="Ling J."/>
            <person name="Yin W."/>
            <person name="Xie B."/>
        </authorList>
    </citation>
    <scope>NUCLEOTIDE SEQUENCE [LARGE SCALE GENOMIC DNA]</scope>
    <source>
        <strain evidence="14">PLBJ-1</strain>
    </source>
</reference>
<dbReference type="PROSITE" id="PS50075">
    <property type="entry name" value="CARRIER"/>
    <property type="match status" value="1"/>
</dbReference>
<dbReference type="InterPro" id="IPR013968">
    <property type="entry name" value="PKS_KR"/>
</dbReference>
<dbReference type="GO" id="GO:1901336">
    <property type="term" value="P:lactone biosynthetic process"/>
    <property type="evidence" value="ECO:0007669"/>
    <property type="project" value="UniProtKB-ARBA"/>
</dbReference>
<dbReference type="InterPro" id="IPR013154">
    <property type="entry name" value="ADH-like_N"/>
</dbReference>
<dbReference type="InterPro" id="IPR014043">
    <property type="entry name" value="Acyl_transferase_dom"/>
</dbReference>
<dbReference type="InterPro" id="IPR036736">
    <property type="entry name" value="ACP-like_sf"/>
</dbReference>
<dbReference type="PANTHER" id="PTHR43775:SF49">
    <property type="entry name" value="SYNTHASE, PUTATIVE (JCVI)-RELATED"/>
    <property type="match status" value="1"/>
</dbReference>
<dbReference type="SMART" id="SM00826">
    <property type="entry name" value="PKS_DH"/>
    <property type="match status" value="1"/>
</dbReference>
<dbReference type="Pfam" id="PF08240">
    <property type="entry name" value="ADH_N"/>
    <property type="match status" value="1"/>
</dbReference>
<dbReference type="Gene3D" id="3.10.129.110">
    <property type="entry name" value="Polyketide synthase dehydratase"/>
    <property type="match status" value="1"/>
</dbReference>
<evidence type="ECO:0000313" key="14">
    <source>
        <dbReference type="EMBL" id="OAQ80377.1"/>
    </source>
</evidence>
<feature type="region of interest" description="Disordered" evidence="10">
    <location>
        <begin position="2233"/>
        <end position="2253"/>
    </location>
</feature>
<evidence type="ECO:0000256" key="6">
    <source>
        <dbReference type="ARBA" id="ARBA00023002"/>
    </source>
</evidence>
<dbReference type="InterPro" id="IPR029063">
    <property type="entry name" value="SAM-dependent_MTases_sf"/>
</dbReference>
<feature type="region of interest" description="N-terminal hotdog fold" evidence="9">
    <location>
        <begin position="675"/>
        <end position="810"/>
    </location>
</feature>
<dbReference type="InterPro" id="IPR020806">
    <property type="entry name" value="PKS_PP-bd"/>
</dbReference>
<dbReference type="Pfam" id="PF14765">
    <property type="entry name" value="PS-DH"/>
    <property type="match status" value="1"/>
</dbReference>
<dbReference type="CDD" id="cd05195">
    <property type="entry name" value="enoyl_red"/>
    <property type="match status" value="1"/>
</dbReference>
<dbReference type="InterPro" id="IPR050091">
    <property type="entry name" value="PKS_NRPS_Biosynth_Enz"/>
</dbReference>
<keyword evidence="6" id="KW-0560">Oxidoreductase</keyword>
<dbReference type="SMART" id="SM00829">
    <property type="entry name" value="PKS_ER"/>
    <property type="match status" value="1"/>
</dbReference>
<dbReference type="Gene3D" id="3.40.50.720">
    <property type="entry name" value="NAD(P)-binding Rossmann-like Domain"/>
    <property type="match status" value="2"/>
</dbReference>
<dbReference type="Proteomes" id="UP000078240">
    <property type="component" value="Unassembled WGS sequence"/>
</dbReference>
<comment type="caution">
    <text evidence="14">The sequence shown here is derived from an EMBL/GenBank/DDBJ whole genome shotgun (WGS) entry which is preliminary data.</text>
</comment>
<dbReference type="SUPFAM" id="SSF51735">
    <property type="entry name" value="NAD(P)-binding Rossmann-fold domains"/>
    <property type="match status" value="2"/>
</dbReference>
<evidence type="ECO:0000256" key="7">
    <source>
        <dbReference type="ARBA" id="ARBA00023268"/>
    </source>
</evidence>
<evidence type="ECO:0000256" key="1">
    <source>
        <dbReference type="ARBA" id="ARBA00022450"/>
    </source>
</evidence>
<dbReference type="GO" id="GO:0016491">
    <property type="term" value="F:oxidoreductase activity"/>
    <property type="evidence" value="ECO:0007669"/>
    <property type="project" value="UniProtKB-KW"/>
</dbReference>
<keyword evidence="3" id="KW-0489">Methyltransferase</keyword>
<evidence type="ECO:0000256" key="8">
    <source>
        <dbReference type="ARBA" id="ARBA00023315"/>
    </source>
</evidence>
<dbReference type="InterPro" id="IPR049551">
    <property type="entry name" value="PKS_DH_C"/>
</dbReference>
<dbReference type="GO" id="GO:0004312">
    <property type="term" value="F:fatty acid synthase activity"/>
    <property type="evidence" value="ECO:0007669"/>
    <property type="project" value="TreeGrafter"/>
</dbReference>
<dbReference type="SUPFAM" id="SSF52151">
    <property type="entry name" value="FabD/lysophospholipase-like"/>
    <property type="match status" value="1"/>
</dbReference>
<evidence type="ECO:0000259" key="13">
    <source>
        <dbReference type="PROSITE" id="PS52019"/>
    </source>
</evidence>
<dbReference type="Pfam" id="PF13602">
    <property type="entry name" value="ADH_zinc_N_2"/>
    <property type="match status" value="1"/>
</dbReference>
<evidence type="ECO:0000259" key="11">
    <source>
        <dbReference type="PROSITE" id="PS50075"/>
    </source>
</evidence>
<name>A0A179GR07_PURLI</name>
<feature type="region of interest" description="Disordered" evidence="10">
    <location>
        <begin position="359"/>
        <end position="403"/>
    </location>
</feature>
<dbReference type="PROSITE" id="PS52019">
    <property type="entry name" value="PKS_MFAS_DH"/>
    <property type="match status" value="1"/>
</dbReference>
<dbReference type="Pfam" id="PF08242">
    <property type="entry name" value="Methyltransf_12"/>
    <property type="match status" value="1"/>
</dbReference>
<dbReference type="Pfam" id="PF16197">
    <property type="entry name" value="KAsynt_C_assoc"/>
    <property type="match status" value="1"/>
</dbReference>
<dbReference type="InterPro" id="IPR049900">
    <property type="entry name" value="PKS_mFAS_DH"/>
</dbReference>
<dbReference type="EMBL" id="LSBH01000004">
    <property type="protein sequence ID" value="OAQ80377.1"/>
    <property type="molecule type" value="Genomic_DNA"/>
</dbReference>
<dbReference type="Pfam" id="PF22621">
    <property type="entry name" value="CurL-like_PKS_C"/>
    <property type="match status" value="1"/>
</dbReference>
<evidence type="ECO:0000256" key="5">
    <source>
        <dbReference type="ARBA" id="ARBA00022857"/>
    </source>
</evidence>
<dbReference type="SUPFAM" id="SSF53335">
    <property type="entry name" value="S-adenosyl-L-methionine-dependent methyltransferases"/>
    <property type="match status" value="1"/>
</dbReference>
<dbReference type="Pfam" id="PF23297">
    <property type="entry name" value="ACP_SdgA_C"/>
    <property type="match status" value="1"/>
</dbReference>
<dbReference type="Pfam" id="PF08659">
    <property type="entry name" value="KR"/>
    <property type="match status" value="1"/>
</dbReference>
<dbReference type="InterPro" id="IPR016039">
    <property type="entry name" value="Thiolase-like"/>
</dbReference>
<evidence type="ECO:0000256" key="9">
    <source>
        <dbReference type="PROSITE-ProRule" id="PRU01363"/>
    </source>
</evidence>
<feature type="domain" description="PKS/mFAS DH" evidence="13">
    <location>
        <begin position="675"/>
        <end position="969"/>
    </location>
</feature>
<feature type="domain" description="Ketosynthase family 3 (KS3)" evidence="12">
    <location>
        <begin position="8"/>
        <end position="512"/>
    </location>
</feature>
<dbReference type="GO" id="GO:0006633">
    <property type="term" value="P:fatty acid biosynthetic process"/>
    <property type="evidence" value="ECO:0007669"/>
    <property type="project" value="TreeGrafter"/>
</dbReference>
<evidence type="ECO:0000256" key="10">
    <source>
        <dbReference type="SAM" id="MobiDB-lite"/>
    </source>
</evidence>
<dbReference type="InterPro" id="IPR020843">
    <property type="entry name" value="ER"/>
</dbReference>
<dbReference type="Gene3D" id="3.40.366.10">
    <property type="entry name" value="Malonyl-Coenzyme A Acyl Carrier Protein, domain 2"/>
    <property type="match status" value="1"/>
</dbReference>
<dbReference type="SMART" id="SM00825">
    <property type="entry name" value="PKS_KS"/>
    <property type="match status" value="1"/>
</dbReference>
<dbReference type="SMART" id="SM00822">
    <property type="entry name" value="PKS_KR"/>
    <property type="match status" value="1"/>
</dbReference>
<evidence type="ECO:0000256" key="4">
    <source>
        <dbReference type="ARBA" id="ARBA00022679"/>
    </source>
</evidence>
<evidence type="ECO:0000313" key="15">
    <source>
        <dbReference type="Proteomes" id="UP000078240"/>
    </source>
</evidence>
<proteinExistence type="predicted"/>
<dbReference type="SMART" id="SM00827">
    <property type="entry name" value="PKS_AT"/>
    <property type="match status" value="1"/>
</dbReference>
<dbReference type="InterPro" id="IPR042104">
    <property type="entry name" value="PKS_dehydratase_sf"/>
</dbReference>
<dbReference type="InterPro" id="IPR014031">
    <property type="entry name" value="Ketoacyl_synth_C"/>
</dbReference>
<dbReference type="InterPro" id="IPR032821">
    <property type="entry name" value="PKS_assoc"/>
</dbReference>
<feature type="region of interest" description="C-terminal hotdog fold" evidence="9">
    <location>
        <begin position="826"/>
        <end position="969"/>
    </location>
</feature>
<comment type="caution">
    <text evidence="9">Lacks conserved residue(s) required for the propagation of feature annotation.</text>
</comment>
<dbReference type="InterPro" id="IPR016036">
    <property type="entry name" value="Malonyl_transacylase_ACP-bd"/>
</dbReference>
<evidence type="ECO:0000256" key="2">
    <source>
        <dbReference type="ARBA" id="ARBA00022553"/>
    </source>
</evidence>
<dbReference type="InterPro" id="IPR014030">
    <property type="entry name" value="Ketoacyl_synth_N"/>
</dbReference>
<dbReference type="CDD" id="cd00833">
    <property type="entry name" value="PKS"/>
    <property type="match status" value="1"/>
</dbReference>
<dbReference type="PANTHER" id="PTHR43775">
    <property type="entry name" value="FATTY ACID SYNTHASE"/>
    <property type="match status" value="1"/>
</dbReference>
<protein>
    <submittedName>
        <fullName evidence="14">KR domain-containing protein</fullName>
    </submittedName>
</protein>
<dbReference type="InterPro" id="IPR036291">
    <property type="entry name" value="NAD(P)-bd_dom_sf"/>
</dbReference>
<dbReference type="Pfam" id="PF23114">
    <property type="entry name" value="NAD-bd_HRPKS_sdrA"/>
    <property type="match status" value="1"/>
</dbReference>
<dbReference type="Gene3D" id="3.40.50.150">
    <property type="entry name" value="Vaccinia Virus protein VP39"/>
    <property type="match status" value="1"/>
</dbReference>
<dbReference type="InterPro" id="IPR011032">
    <property type="entry name" value="GroES-like_sf"/>
</dbReference>
<gene>
    <name evidence="14" type="ORF">VFPBJ_05962</name>
</gene>
<dbReference type="InterPro" id="IPR016035">
    <property type="entry name" value="Acyl_Trfase/lysoPLipase"/>
</dbReference>
<dbReference type="GO" id="GO:0031177">
    <property type="term" value="F:phosphopantetheine binding"/>
    <property type="evidence" value="ECO:0007669"/>
    <property type="project" value="InterPro"/>
</dbReference>
<dbReference type="SUPFAM" id="SSF47336">
    <property type="entry name" value="ACP-like"/>
    <property type="match status" value="1"/>
</dbReference>
<organism evidence="14 15">
    <name type="scientific">Purpureocillium lilacinum</name>
    <name type="common">Paecilomyces lilacinus</name>
    <dbReference type="NCBI Taxonomy" id="33203"/>
    <lineage>
        <taxon>Eukaryota</taxon>
        <taxon>Fungi</taxon>
        <taxon>Dikarya</taxon>
        <taxon>Ascomycota</taxon>
        <taxon>Pezizomycotina</taxon>
        <taxon>Sordariomycetes</taxon>
        <taxon>Hypocreomycetidae</taxon>
        <taxon>Hypocreales</taxon>
        <taxon>Ophiocordycipitaceae</taxon>
        <taxon>Purpureocillium</taxon>
    </lineage>
</organism>
<dbReference type="Gene3D" id="3.40.47.10">
    <property type="match status" value="2"/>
</dbReference>
<dbReference type="InterPro" id="IPR020841">
    <property type="entry name" value="PKS_Beta-ketoAc_synthase_dom"/>
</dbReference>
<keyword evidence="2" id="KW-0597">Phosphoprotein</keyword>
<evidence type="ECO:0000259" key="12">
    <source>
        <dbReference type="PROSITE" id="PS52004"/>
    </source>
</evidence>
<dbReference type="InterPro" id="IPR001227">
    <property type="entry name" value="Ac_transferase_dom_sf"/>
</dbReference>
<dbReference type="CDD" id="cd02440">
    <property type="entry name" value="AdoMet_MTases"/>
    <property type="match status" value="1"/>
</dbReference>
<dbReference type="InterPro" id="IPR020807">
    <property type="entry name" value="PKS_DH"/>
</dbReference>
<dbReference type="SMART" id="SM00823">
    <property type="entry name" value="PKS_PP"/>
    <property type="match status" value="1"/>
</dbReference>
<evidence type="ECO:0000256" key="3">
    <source>
        <dbReference type="ARBA" id="ARBA00022603"/>
    </source>
</evidence>